<dbReference type="Pfam" id="PF02826">
    <property type="entry name" value="2-Hacid_dh_C"/>
    <property type="match status" value="1"/>
</dbReference>
<comment type="similarity">
    <text evidence="1 4">Belongs to the D-isomer specific 2-hydroxyacid dehydrogenase family.</text>
</comment>
<feature type="domain" description="D-isomer specific 2-hydroxyacid dehydrogenase catalytic" evidence="5">
    <location>
        <begin position="53"/>
        <end position="342"/>
    </location>
</feature>
<comment type="caution">
    <text evidence="7">The sequence shown here is derived from an EMBL/GenBank/DDBJ whole genome shotgun (WGS) entry which is preliminary data.</text>
</comment>
<dbReference type="PANTHER" id="PTHR43761:SF1">
    <property type="entry name" value="D-ISOMER SPECIFIC 2-HYDROXYACID DEHYDROGENASE CATALYTIC DOMAIN-CONTAINING PROTEIN-RELATED"/>
    <property type="match status" value="1"/>
</dbReference>
<dbReference type="GO" id="GO:0033711">
    <property type="term" value="F:4-phosphoerythronate dehydrogenase activity"/>
    <property type="evidence" value="ECO:0007669"/>
    <property type="project" value="UniProtKB-EC"/>
</dbReference>
<dbReference type="InterPro" id="IPR050418">
    <property type="entry name" value="D-iso_2-hydroxyacid_DH_PdxB"/>
</dbReference>
<dbReference type="NCBIfam" id="NF006263">
    <property type="entry name" value="PRK08410.1"/>
    <property type="match status" value="1"/>
</dbReference>
<dbReference type="PROSITE" id="PS00670">
    <property type="entry name" value="D_2_HYDROXYACID_DH_2"/>
    <property type="match status" value="1"/>
</dbReference>
<gene>
    <name evidence="7" type="primary">pdxB</name>
    <name evidence="7" type="ORF">ROSEINA2194_04050</name>
</gene>
<dbReference type="SUPFAM" id="SSF51735">
    <property type="entry name" value="NAD(P)-binding Rossmann-fold domains"/>
    <property type="match status" value="1"/>
</dbReference>
<feature type="domain" description="D-isomer specific 2-hydroxyacid dehydrogenase NAD-binding" evidence="6">
    <location>
        <begin position="138"/>
        <end position="319"/>
    </location>
</feature>
<dbReference type="AlphaFoldDB" id="C0FZ60"/>
<evidence type="ECO:0000313" key="8">
    <source>
        <dbReference type="Proteomes" id="UP000003561"/>
    </source>
</evidence>
<name>C0FZ60_9FIRM</name>
<dbReference type="PROSITE" id="PS00671">
    <property type="entry name" value="D_2_HYDROXYACID_DH_3"/>
    <property type="match status" value="1"/>
</dbReference>
<protein>
    <submittedName>
        <fullName evidence="7">4-phosphoerythronate dehydrogenase</fullName>
        <ecNumber evidence="7">1.1.1.290</ecNumber>
    </submittedName>
</protein>
<reference evidence="7 8" key="1">
    <citation type="submission" date="2009-02" db="EMBL/GenBank/DDBJ databases">
        <authorList>
            <person name="Fulton L."/>
            <person name="Clifton S."/>
            <person name="Fulton B."/>
            <person name="Xu J."/>
            <person name="Minx P."/>
            <person name="Pepin K.H."/>
            <person name="Johnson M."/>
            <person name="Bhonagiri V."/>
            <person name="Nash W.E."/>
            <person name="Mardis E.R."/>
            <person name="Wilson R.K."/>
        </authorList>
    </citation>
    <scope>NUCLEOTIDE SEQUENCE [LARGE SCALE GENOMIC DNA]</scope>
    <source>
        <strain evidence="7 8">DSM 16841</strain>
    </source>
</reference>
<reference evidence="7 8" key="2">
    <citation type="submission" date="2009-03" db="EMBL/GenBank/DDBJ databases">
        <title>Draft genome sequence of Roseburia inulinivorans (DSM 16841).</title>
        <authorList>
            <person name="Sudarsanam P."/>
            <person name="Ley R."/>
            <person name="Guruge J."/>
            <person name="Turnbaugh P.J."/>
            <person name="Mahowald M."/>
            <person name="Liep D."/>
            <person name="Gordon J."/>
        </authorList>
    </citation>
    <scope>NUCLEOTIDE SEQUENCE [LARGE SCALE GENOMIC DNA]</scope>
    <source>
        <strain evidence="7 8">DSM 16841</strain>
    </source>
</reference>
<evidence type="ECO:0000259" key="6">
    <source>
        <dbReference type="Pfam" id="PF02826"/>
    </source>
</evidence>
<sequence length="342" mass="38580">MNVFVNFEQFKECDEEFHNCLFMKMIKGVNKKMKIVFLDAKSIGDDIDLSGFDQLGEVVKYGFSTPEEAGERTKDADVVIINKVQINEQTIGRAEHLKLVCVTATGTNNLDKEYLAKRQIEWRNVAGYSTETVAQHTFALLFYLLEKLNYYDQYVKSEKYIGDTIFTHFSNVFHDLNGMTWGIIGLGNIGRRVADIAKMFGCHVIYYSTSGKNNQEGYERVDFDTLLTTSDIISVHAPLDANTQDLMNAEAFAKMKKSAIFLNLGRGPIVVEQDLADALKNNEIAAAGLDVLCVEPMSADNPLREIKDSNKLIITPHIAWASVEARTRLMNIILGQVKEYFK</sequence>
<dbReference type="Pfam" id="PF00389">
    <property type="entry name" value="2-Hacid_dh"/>
    <property type="match status" value="1"/>
</dbReference>
<dbReference type="InterPro" id="IPR006140">
    <property type="entry name" value="D-isomer_DH_NAD-bd"/>
</dbReference>
<organism evidence="7 8">
    <name type="scientific">Roseburia inulinivorans DSM 16841</name>
    <dbReference type="NCBI Taxonomy" id="622312"/>
    <lineage>
        <taxon>Bacteria</taxon>
        <taxon>Bacillati</taxon>
        <taxon>Bacillota</taxon>
        <taxon>Clostridia</taxon>
        <taxon>Lachnospirales</taxon>
        <taxon>Lachnospiraceae</taxon>
        <taxon>Roseburia</taxon>
    </lineage>
</organism>
<dbReference type="PANTHER" id="PTHR43761">
    <property type="entry name" value="D-ISOMER SPECIFIC 2-HYDROXYACID DEHYDROGENASE FAMILY PROTEIN (AFU_ORTHOLOGUE AFUA_1G13630)"/>
    <property type="match status" value="1"/>
</dbReference>
<evidence type="ECO:0000256" key="1">
    <source>
        <dbReference type="ARBA" id="ARBA00005854"/>
    </source>
</evidence>
<keyword evidence="2 4" id="KW-0560">Oxidoreductase</keyword>
<dbReference type="InterPro" id="IPR006139">
    <property type="entry name" value="D-isomer_2_OHA_DH_cat_dom"/>
</dbReference>
<dbReference type="Proteomes" id="UP000003561">
    <property type="component" value="Unassembled WGS sequence"/>
</dbReference>
<evidence type="ECO:0000313" key="7">
    <source>
        <dbReference type="EMBL" id="EEG92180.1"/>
    </source>
</evidence>
<dbReference type="EMBL" id="ACFY01000161">
    <property type="protein sequence ID" value="EEG92180.1"/>
    <property type="molecule type" value="Genomic_DNA"/>
</dbReference>
<dbReference type="SUPFAM" id="SSF52283">
    <property type="entry name" value="Formate/glycerate dehydrogenase catalytic domain-like"/>
    <property type="match status" value="1"/>
</dbReference>
<dbReference type="InterPro" id="IPR029753">
    <property type="entry name" value="D-isomer_DH_CS"/>
</dbReference>
<proteinExistence type="inferred from homology"/>
<dbReference type="Gene3D" id="3.40.50.720">
    <property type="entry name" value="NAD(P)-binding Rossmann-like Domain"/>
    <property type="match status" value="2"/>
</dbReference>
<dbReference type="EC" id="1.1.1.290" evidence="7"/>
<evidence type="ECO:0000256" key="4">
    <source>
        <dbReference type="RuleBase" id="RU003719"/>
    </source>
</evidence>
<accession>C0FZ60</accession>
<dbReference type="eggNOG" id="COG1052">
    <property type="taxonomic scope" value="Bacteria"/>
</dbReference>
<dbReference type="CDD" id="cd12162">
    <property type="entry name" value="2-Hacid_dh_4"/>
    <property type="match status" value="1"/>
</dbReference>
<dbReference type="InterPro" id="IPR036291">
    <property type="entry name" value="NAD(P)-bd_dom_sf"/>
</dbReference>
<dbReference type="GO" id="GO:0051287">
    <property type="term" value="F:NAD binding"/>
    <property type="evidence" value="ECO:0007669"/>
    <property type="project" value="InterPro"/>
</dbReference>
<keyword evidence="3" id="KW-0520">NAD</keyword>
<evidence type="ECO:0000256" key="2">
    <source>
        <dbReference type="ARBA" id="ARBA00023002"/>
    </source>
</evidence>
<evidence type="ECO:0000256" key="3">
    <source>
        <dbReference type="ARBA" id="ARBA00023027"/>
    </source>
</evidence>
<evidence type="ECO:0000259" key="5">
    <source>
        <dbReference type="Pfam" id="PF00389"/>
    </source>
</evidence>